<dbReference type="GO" id="GO:0006520">
    <property type="term" value="P:amino acid metabolic process"/>
    <property type="evidence" value="ECO:0007669"/>
    <property type="project" value="InterPro"/>
</dbReference>
<dbReference type="InterPro" id="IPR015421">
    <property type="entry name" value="PyrdxlP-dep_Trfase_major"/>
</dbReference>
<reference evidence="4" key="1">
    <citation type="submission" date="2018-05" db="EMBL/GenBank/DDBJ databases">
        <authorList>
            <person name="Lanie J.A."/>
            <person name="Ng W.-L."/>
            <person name="Kazmierczak K.M."/>
            <person name="Andrzejewski T.M."/>
            <person name="Davidsen T.M."/>
            <person name="Wayne K.J."/>
            <person name="Tettelin H."/>
            <person name="Glass J.I."/>
            <person name="Rusch D."/>
            <person name="Podicherti R."/>
            <person name="Tsui H.-C.T."/>
            <person name="Winkler M.E."/>
        </authorList>
    </citation>
    <scope>NUCLEOTIDE SEQUENCE</scope>
</reference>
<keyword evidence="2" id="KW-0663">Pyridoxal phosphate</keyword>
<dbReference type="InterPro" id="IPR006311">
    <property type="entry name" value="TAT_signal"/>
</dbReference>
<dbReference type="PROSITE" id="PS51318">
    <property type="entry name" value="TAT"/>
    <property type="match status" value="1"/>
</dbReference>
<dbReference type="GO" id="GO:0016829">
    <property type="term" value="F:lyase activity"/>
    <property type="evidence" value="ECO:0007669"/>
    <property type="project" value="InterPro"/>
</dbReference>
<protein>
    <recommendedName>
        <fullName evidence="3">Aromatic amino acid beta-eliminating lyase/threonine aldolase domain-containing protein</fullName>
    </recommendedName>
</protein>
<evidence type="ECO:0000313" key="4">
    <source>
        <dbReference type="EMBL" id="SVC12856.1"/>
    </source>
</evidence>
<feature type="non-terminal residue" evidence="4">
    <location>
        <position position="133"/>
    </location>
</feature>
<gene>
    <name evidence="4" type="ORF">METZ01_LOCUS265710</name>
</gene>
<dbReference type="InterPro" id="IPR001597">
    <property type="entry name" value="ArAA_b-elim_lyase/Thr_aldolase"/>
</dbReference>
<dbReference type="Pfam" id="PF01212">
    <property type="entry name" value="Beta_elim_lyase"/>
    <property type="match status" value="1"/>
</dbReference>
<dbReference type="InterPro" id="IPR015424">
    <property type="entry name" value="PyrdxlP-dep_Trfase"/>
</dbReference>
<evidence type="ECO:0000256" key="1">
    <source>
        <dbReference type="ARBA" id="ARBA00001933"/>
    </source>
</evidence>
<proteinExistence type="predicted"/>
<dbReference type="Gene3D" id="3.40.640.10">
    <property type="entry name" value="Type I PLP-dependent aspartate aminotransferase-like (Major domain)"/>
    <property type="match status" value="1"/>
</dbReference>
<evidence type="ECO:0000259" key="3">
    <source>
        <dbReference type="Pfam" id="PF01212"/>
    </source>
</evidence>
<sequence length="133" mass="13924">MKTIDRRGFLQIGTTGTAFSFATGTSRSVAAAIQQVSSEQDVRLSGDGLGLTPTASIELLARLTKENAIASDSYSNGGVVEELEHAFAKALGKERAVFMPTGTLANHLAVRMLAGGPSRAIVQAESHLYNDTG</sequence>
<feature type="non-terminal residue" evidence="4">
    <location>
        <position position="1"/>
    </location>
</feature>
<feature type="domain" description="Aromatic amino acid beta-eliminating lyase/threonine aldolase" evidence="3">
    <location>
        <begin position="71"/>
        <end position="132"/>
    </location>
</feature>
<organism evidence="4">
    <name type="scientific">marine metagenome</name>
    <dbReference type="NCBI Taxonomy" id="408172"/>
    <lineage>
        <taxon>unclassified sequences</taxon>
        <taxon>metagenomes</taxon>
        <taxon>ecological metagenomes</taxon>
    </lineage>
</organism>
<dbReference type="AlphaFoldDB" id="A0A382JM81"/>
<name>A0A382JM81_9ZZZZ</name>
<dbReference type="EMBL" id="UINC01075048">
    <property type="protein sequence ID" value="SVC12856.1"/>
    <property type="molecule type" value="Genomic_DNA"/>
</dbReference>
<accession>A0A382JM81</accession>
<comment type="cofactor">
    <cofactor evidence="1">
        <name>pyridoxal 5'-phosphate</name>
        <dbReference type="ChEBI" id="CHEBI:597326"/>
    </cofactor>
</comment>
<dbReference type="SUPFAM" id="SSF53383">
    <property type="entry name" value="PLP-dependent transferases"/>
    <property type="match status" value="1"/>
</dbReference>
<evidence type="ECO:0000256" key="2">
    <source>
        <dbReference type="ARBA" id="ARBA00022898"/>
    </source>
</evidence>